<dbReference type="SUPFAM" id="SSF56112">
    <property type="entry name" value="Protein kinase-like (PK-like)"/>
    <property type="match status" value="1"/>
</dbReference>
<dbReference type="OrthoDB" id="537072at2759"/>
<dbReference type="PROSITE" id="PS50011">
    <property type="entry name" value="PROTEIN_KINASE_DOM"/>
    <property type="match status" value="1"/>
</dbReference>
<keyword evidence="6" id="KW-0723">Serine/threonine-protein kinase</keyword>
<evidence type="ECO:0000256" key="6">
    <source>
        <dbReference type="RuleBase" id="RU000304"/>
    </source>
</evidence>
<dbReference type="Gene3D" id="1.10.510.10">
    <property type="entry name" value="Transferase(Phosphotransferase) domain 1"/>
    <property type="match status" value="1"/>
</dbReference>
<evidence type="ECO:0000313" key="10">
    <source>
        <dbReference type="Proteomes" id="UP000075714"/>
    </source>
</evidence>
<dbReference type="PANTHER" id="PTHR22967">
    <property type="entry name" value="SERINE/THREONINE PROTEIN KINASE"/>
    <property type="match status" value="1"/>
</dbReference>
<reference evidence="10" key="1">
    <citation type="journal article" date="2016" name="Nat. Commun.">
        <title>The Gonium pectorale genome demonstrates co-option of cell cycle regulation during the evolution of multicellularity.</title>
        <authorList>
            <person name="Hanschen E.R."/>
            <person name="Marriage T.N."/>
            <person name="Ferris P.J."/>
            <person name="Hamaji T."/>
            <person name="Toyoda A."/>
            <person name="Fujiyama A."/>
            <person name="Neme R."/>
            <person name="Noguchi H."/>
            <person name="Minakuchi Y."/>
            <person name="Suzuki M."/>
            <person name="Kawai-Toyooka H."/>
            <person name="Smith D.R."/>
            <person name="Sparks H."/>
            <person name="Anderson J."/>
            <person name="Bakaric R."/>
            <person name="Luria V."/>
            <person name="Karger A."/>
            <person name="Kirschner M.W."/>
            <person name="Durand P.M."/>
            <person name="Michod R.E."/>
            <person name="Nozaki H."/>
            <person name="Olson B.J."/>
        </authorList>
    </citation>
    <scope>NUCLEOTIDE SEQUENCE [LARGE SCALE GENOMIC DNA]</scope>
    <source>
        <strain evidence="10">NIES-2863</strain>
    </source>
</reference>
<evidence type="ECO:0000256" key="1">
    <source>
        <dbReference type="ARBA" id="ARBA00022679"/>
    </source>
</evidence>
<keyword evidence="10" id="KW-1185">Reference proteome</keyword>
<evidence type="ECO:0000256" key="4">
    <source>
        <dbReference type="ARBA" id="ARBA00022840"/>
    </source>
</evidence>
<dbReference type="AlphaFoldDB" id="A0A150GZX2"/>
<dbReference type="GO" id="GO:0004674">
    <property type="term" value="F:protein serine/threonine kinase activity"/>
    <property type="evidence" value="ECO:0007669"/>
    <property type="project" value="UniProtKB-KW"/>
</dbReference>
<keyword evidence="3" id="KW-0418">Kinase</keyword>
<dbReference type="InterPro" id="IPR008271">
    <property type="entry name" value="Ser/Thr_kinase_AS"/>
</dbReference>
<evidence type="ECO:0000256" key="7">
    <source>
        <dbReference type="SAM" id="MobiDB-lite"/>
    </source>
</evidence>
<dbReference type="InterPro" id="IPR017441">
    <property type="entry name" value="Protein_kinase_ATP_BS"/>
</dbReference>
<feature type="region of interest" description="Disordered" evidence="7">
    <location>
        <begin position="211"/>
        <end position="249"/>
    </location>
</feature>
<organism evidence="9 10">
    <name type="scientific">Gonium pectorale</name>
    <name type="common">Green alga</name>
    <dbReference type="NCBI Taxonomy" id="33097"/>
    <lineage>
        <taxon>Eukaryota</taxon>
        <taxon>Viridiplantae</taxon>
        <taxon>Chlorophyta</taxon>
        <taxon>core chlorophytes</taxon>
        <taxon>Chlorophyceae</taxon>
        <taxon>CS clade</taxon>
        <taxon>Chlamydomonadales</taxon>
        <taxon>Volvocaceae</taxon>
        <taxon>Gonium</taxon>
    </lineage>
</organism>
<dbReference type="Proteomes" id="UP000075714">
    <property type="component" value="Unassembled WGS sequence"/>
</dbReference>
<keyword evidence="2 5" id="KW-0547">Nucleotide-binding</keyword>
<feature type="domain" description="Protein kinase" evidence="8">
    <location>
        <begin position="1"/>
        <end position="249"/>
    </location>
</feature>
<evidence type="ECO:0000259" key="8">
    <source>
        <dbReference type="PROSITE" id="PS50011"/>
    </source>
</evidence>
<evidence type="ECO:0000256" key="2">
    <source>
        <dbReference type="ARBA" id="ARBA00022741"/>
    </source>
</evidence>
<proteinExistence type="inferred from homology"/>
<dbReference type="Pfam" id="PF00069">
    <property type="entry name" value="Pkinase"/>
    <property type="match status" value="1"/>
</dbReference>
<dbReference type="InterPro" id="IPR000719">
    <property type="entry name" value="Prot_kinase_dom"/>
</dbReference>
<dbReference type="EMBL" id="LSYV01000003">
    <property type="protein sequence ID" value="KXZ55467.1"/>
    <property type="molecule type" value="Genomic_DNA"/>
</dbReference>
<protein>
    <recommendedName>
        <fullName evidence="8">Protein kinase domain-containing protein</fullName>
    </recommendedName>
</protein>
<dbReference type="GO" id="GO:0005737">
    <property type="term" value="C:cytoplasm"/>
    <property type="evidence" value="ECO:0007669"/>
    <property type="project" value="TreeGrafter"/>
</dbReference>
<gene>
    <name evidence="9" type="ORF">GPECTOR_2g1016</name>
</gene>
<keyword evidence="1" id="KW-0808">Transferase</keyword>
<comment type="caution">
    <text evidence="9">The sequence shown here is derived from an EMBL/GenBank/DDBJ whole genome shotgun (WGS) entry which is preliminary data.</text>
</comment>
<evidence type="ECO:0000313" key="9">
    <source>
        <dbReference type="EMBL" id="KXZ55467.1"/>
    </source>
</evidence>
<sequence length="249" mass="25797">MALQSSQVLEPTLDSTCCKVTKVIGKGGFAHVFSVRLESAGSNVRAALKNLVRCLGLYRVPAHFPGVGPLPEPTWGMLLEYCEGGTLRDRVITSMTNGRRSYSDDAALSWLLDVAEALLFLHSASPPVIHRDIKAENVLLAAAPGGGGGARGGGGGGARAKLADLGLHVRIEEDRATMLRRKATADGASFVAITPAASECRYPAFAGDDGDIEGEDGCLREDPDGDGAYSVDGDSHASPVAAPGPNSVA</sequence>
<dbReference type="GO" id="GO:0005524">
    <property type="term" value="F:ATP binding"/>
    <property type="evidence" value="ECO:0007669"/>
    <property type="project" value="UniProtKB-UniRule"/>
</dbReference>
<evidence type="ECO:0000256" key="5">
    <source>
        <dbReference type="PROSITE-ProRule" id="PRU10141"/>
    </source>
</evidence>
<dbReference type="PROSITE" id="PS00107">
    <property type="entry name" value="PROTEIN_KINASE_ATP"/>
    <property type="match status" value="1"/>
</dbReference>
<dbReference type="STRING" id="33097.A0A150GZX2"/>
<accession>A0A150GZX2</accession>
<dbReference type="PROSITE" id="PS00108">
    <property type="entry name" value="PROTEIN_KINASE_ST"/>
    <property type="match status" value="1"/>
</dbReference>
<keyword evidence="4 5" id="KW-0067">ATP-binding</keyword>
<evidence type="ECO:0000256" key="3">
    <source>
        <dbReference type="ARBA" id="ARBA00022777"/>
    </source>
</evidence>
<dbReference type="SMART" id="SM00220">
    <property type="entry name" value="S_TKc"/>
    <property type="match status" value="1"/>
</dbReference>
<feature type="binding site" evidence="5">
    <location>
        <position position="49"/>
    </location>
    <ligand>
        <name>ATP</name>
        <dbReference type="ChEBI" id="CHEBI:30616"/>
    </ligand>
</feature>
<dbReference type="InterPro" id="IPR011009">
    <property type="entry name" value="Kinase-like_dom_sf"/>
</dbReference>
<comment type="similarity">
    <text evidence="6">Belongs to the protein kinase superfamily.</text>
</comment>
<name>A0A150GZX2_GONPE</name>